<dbReference type="Gene3D" id="1.10.1740.10">
    <property type="match status" value="1"/>
</dbReference>
<evidence type="ECO:0000256" key="2">
    <source>
        <dbReference type="ARBA" id="ARBA00023015"/>
    </source>
</evidence>
<evidence type="ECO:0000256" key="5">
    <source>
        <dbReference type="SAM" id="MobiDB-lite"/>
    </source>
</evidence>
<dbReference type="Pfam" id="PF04542">
    <property type="entry name" value="Sigma70_r2"/>
    <property type="match status" value="1"/>
</dbReference>
<feature type="domain" description="RNA polymerase sigma factor 70 region 4 type 2" evidence="7">
    <location>
        <begin position="108"/>
        <end position="156"/>
    </location>
</feature>
<evidence type="ECO:0000256" key="4">
    <source>
        <dbReference type="ARBA" id="ARBA00023163"/>
    </source>
</evidence>
<reference evidence="9" key="2">
    <citation type="submission" date="2024-06" db="EMBL/GenBank/DDBJ databases">
        <title>Micromonospora mangrovi CCTCC AA 2012012 genome sequences.</title>
        <authorList>
            <person name="Gao J."/>
        </authorList>
    </citation>
    <scope>NUCLEOTIDE SEQUENCE</scope>
    <source>
        <strain evidence="9">CCTCC AA 2012012</strain>
    </source>
</reference>
<reference evidence="8" key="1">
    <citation type="submission" date="2024-01" db="EMBL/GenBank/DDBJ databases">
        <title>The genome sequence of Micromonospora mangrovi CCTCC AA 2012012.</title>
        <authorList>
            <person name="Gao J."/>
        </authorList>
    </citation>
    <scope>NUCLEOTIDE SEQUENCE</scope>
    <source>
        <strain evidence="8">CCTCC AA 2012012</strain>
    </source>
</reference>
<evidence type="ECO:0000256" key="3">
    <source>
        <dbReference type="ARBA" id="ARBA00023082"/>
    </source>
</evidence>
<evidence type="ECO:0000259" key="6">
    <source>
        <dbReference type="Pfam" id="PF04542"/>
    </source>
</evidence>
<dbReference type="GO" id="GO:0016987">
    <property type="term" value="F:sigma factor activity"/>
    <property type="evidence" value="ECO:0007669"/>
    <property type="project" value="UniProtKB-KW"/>
</dbReference>
<dbReference type="GO" id="GO:0003677">
    <property type="term" value="F:DNA binding"/>
    <property type="evidence" value="ECO:0007669"/>
    <property type="project" value="InterPro"/>
</dbReference>
<evidence type="ECO:0000313" key="8">
    <source>
        <dbReference type="EMBL" id="XBP94775.1"/>
    </source>
</evidence>
<dbReference type="InterPro" id="IPR039425">
    <property type="entry name" value="RNA_pol_sigma-70-like"/>
</dbReference>
<dbReference type="NCBIfam" id="TIGR02937">
    <property type="entry name" value="sigma70-ECF"/>
    <property type="match status" value="1"/>
</dbReference>
<name>A0AAU7MAZ0_9ACTN</name>
<dbReference type="InterPro" id="IPR036388">
    <property type="entry name" value="WH-like_DNA-bd_sf"/>
</dbReference>
<dbReference type="RefSeq" id="WP_350934989.1">
    <property type="nucleotide sequence ID" value="NZ_CP157762.1"/>
</dbReference>
<keyword evidence="2" id="KW-0805">Transcription regulation</keyword>
<dbReference type="InterPro" id="IPR013249">
    <property type="entry name" value="RNA_pol_sigma70_r4_t2"/>
</dbReference>
<dbReference type="PANTHER" id="PTHR43133:SF25">
    <property type="entry name" value="RNA POLYMERASE SIGMA FACTOR RFAY-RELATED"/>
    <property type="match status" value="1"/>
</dbReference>
<keyword evidence="3" id="KW-0731">Sigma factor</keyword>
<dbReference type="EMBL" id="CP157762">
    <property type="protein sequence ID" value="XBP94775.1"/>
    <property type="molecule type" value="Genomic_DNA"/>
</dbReference>
<accession>A0AAU7MAZ0</accession>
<dbReference type="PANTHER" id="PTHR43133">
    <property type="entry name" value="RNA POLYMERASE ECF-TYPE SIGMA FACTO"/>
    <property type="match status" value="1"/>
</dbReference>
<sequence>MDSAKEQFTGLYERHHGDVWRYVARRVIASDVGDVVAEVFLVAWRRLGDVPDGSALPWLYGVARLVLANESRGRRRWQELTLRVASEPGQVVVVDHADGVASQRDVAVAFHRLPVGDREILRLVAWERLTLVEAAAVLGQSRTTFAMRLMRARRRLRAQLGAASDEAGRTPSVAPSLSSGGVRHAGRG</sequence>
<feature type="domain" description="RNA polymerase sigma-70 region 2" evidence="6">
    <location>
        <begin position="11"/>
        <end position="76"/>
    </location>
</feature>
<evidence type="ECO:0000256" key="1">
    <source>
        <dbReference type="ARBA" id="ARBA00010641"/>
    </source>
</evidence>
<dbReference type="InterPro" id="IPR013325">
    <property type="entry name" value="RNA_pol_sigma_r2"/>
</dbReference>
<dbReference type="SUPFAM" id="SSF88659">
    <property type="entry name" value="Sigma3 and sigma4 domains of RNA polymerase sigma factors"/>
    <property type="match status" value="1"/>
</dbReference>
<evidence type="ECO:0000259" key="7">
    <source>
        <dbReference type="Pfam" id="PF08281"/>
    </source>
</evidence>
<dbReference type="SUPFAM" id="SSF88946">
    <property type="entry name" value="Sigma2 domain of RNA polymerase sigma factors"/>
    <property type="match status" value="1"/>
</dbReference>
<keyword evidence="4" id="KW-0804">Transcription</keyword>
<dbReference type="InterPro" id="IPR014284">
    <property type="entry name" value="RNA_pol_sigma-70_dom"/>
</dbReference>
<dbReference type="InterPro" id="IPR007627">
    <property type="entry name" value="RNA_pol_sigma70_r2"/>
</dbReference>
<dbReference type="InterPro" id="IPR013324">
    <property type="entry name" value="RNA_pol_sigma_r3/r4-like"/>
</dbReference>
<feature type="region of interest" description="Disordered" evidence="5">
    <location>
        <begin position="161"/>
        <end position="188"/>
    </location>
</feature>
<evidence type="ECO:0000313" key="9">
    <source>
        <dbReference type="EMBL" id="XCH75477.1"/>
    </source>
</evidence>
<gene>
    <name evidence="9" type="ORF">ABUL08_05120</name>
    <name evidence="8" type="ORF">VK199_05085</name>
</gene>
<dbReference type="Gene3D" id="1.10.10.10">
    <property type="entry name" value="Winged helix-like DNA-binding domain superfamily/Winged helix DNA-binding domain"/>
    <property type="match status" value="1"/>
</dbReference>
<organism evidence="8">
    <name type="scientific">Micromonospora sp. CCTCC AA 2012012</name>
    <dbReference type="NCBI Taxonomy" id="3111921"/>
    <lineage>
        <taxon>Bacteria</taxon>
        <taxon>Bacillati</taxon>
        <taxon>Actinomycetota</taxon>
        <taxon>Actinomycetes</taxon>
        <taxon>Micromonosporales</taxon>
        <taxon>Micromonosporaceae</taxon>
        <taxon>Micromonospora</taxon>
    </lineage>
</organism>
<protein>
    <submittedName>
        <fullName evidence="8">Sigma-70 family RNA polymerase sigma factor</fullName>
    </submittedName>
</protein>
<dbReference type="Pfam" id="PF08281">
    <property type="entry name" value="Sigma70_r4_2"/>
    <property type="match status" value="1"/>
</dbReference>
<proteinExistence type="inferred from homology"/>
<dbReference type="GO" id="GO:0006352">
    <property type="term" value="P:DNA-templated transcription initiation"/>
    <property type="evidence" value="ECO:0007669"/>
    <property type="project" value="InterPro"/>
</dbReference>
<dbReference type="EMBL" id="CP159342">
    <property type="protein sequence ID" value="XCH75477.1"/>
    <property type="molecule type" value="Genomic_DNA"/>
</dbReference>
<dbReference type="AlphaFoldDB" id="A0AAU7MAZ0"/>
<comment type="similarity">
    <text evidence="1">Belongs to the sigma-70 factor family. ECF subfamily.</text>
</comment>